<evidence type="ECO:0000256" key="6">
    <source>
        <dbReference type="ARBA" id="ARBA00023289"/>
    </source>
</evidence>
<comment type="similarity">
    <text evidence="1">Belongs to the small GTPase superfamily. Rab family.</text>
</comment>
<feature type="region of interest" description="Disordered" evidence="8">
    <location>
        <begin position="1"/>
        <end position="58"/>
    </location>
</feature>
<keyword evidence="2" id="KW-0547">Nucleotide-binding</keyword>
<evidence type="ECO:0000256" key="2">
    <source>
        <dbReference type="ARBA" id="ARBA00022741"/>
    </source>
</evidence>
<evidence type="ECO:0000256" key="4">
    <source>
        <dbReference type="ARBA" id="ARBA00023134"/>
    </source>
</evidence>
<evidence type="ECO:0000313" key="9">
    <source>
        <dbReference type="EnsemblPlants" id="AET1Gv20866200.2"/>
    </source>
</evidence>
<organism evidence="9 10">
    <name type="scientific">Aegilops tauschii subsp. strangulata</name>
    <name type="common">Goatgrass</name>
    <dbReference type="NCBI Taxonomy" id="200361"/>
    <lineage>
        <taxon>Eukaryota</taxon>
        <taxon>Viridiplantae</taxon>
        <taxon>Streptophyta</taxon>
        <taxon>Embryophyta</taxon>
        <taxon>Tracheophyta</taxon>
        <taxon>Spermatophyta</taxon>
        <taxon>Magnoliopsida</taxon>
        <taxon>Liliopsida</taxon>
        <taxon>Poales</taxon>
        <taxon>Poaceae</taxon>
        <taxon>BOP clade</taxon>
        <taxon>Pooideae</taxon>
        <taxon>Triticodae</taxon>
        <taxon>Triticeae</taxon>
        <taxon>Triticinae</taxon>
        <taxon>Aegilops</taxon>
    </lineage>
</organism>
<keyword evidence="5" id="KW-0449">Lipoprotein</keyword>
<keyword evidence="3" id="KW-0813">Transport</keyword>
<reference evidence="9" key="3">
    <citation type="journal article" date="2017" name="Nature">
        <title>Genome sequence of the progenitor of the wheat D genome Aegilops tauschii.</title>
        <authorList>
            <person name="Luo M.C."/>
            <person name="Gu Y.Q."/>
            <person name="Puiu D."/>
            <person name="Wang H."/>
            <person name="Twardziok S.O."/>
            <person name="Deal K.R."/>
            <person name="Huo N."/>
            <person name="Zhu T."/>
            <person name="Wang L."/>
            <person name="Wang Y."/>
            <person name="McGuire P.E."/>
            <person name="Liu S."/>
            <person name="Long H."/>
            <person name="Ramasamy R.K."/>
            <person name="Rodriguez J.C."/>
            <person name="Van S.L."/>
            <person name="Yuan L."/>
            <person name="Wang Z."/>
            <person name="Xia Z."/>
            <person name="Xiao L."/>
            <person name="Anderson O.D."/>
            <person name="Ouyang S."/>
            <person name="Liang Y."/>
            <person name="Zimin A.V."/>
            <person name="Pertea G."/>
            <person name="Qi P."/>
            <person name="Bennetzen J.L."/>
            <person name="Dai X."/>
            <person name="Dawson M.W."/>
            <person name="Muller H.G."/>
            <person name="Kugler K."/>
            <person name="Rivarola-Duarte L."/>
            <person name="Spannagl M."/>
            <person name="Mayer K.F.X."/>
            <person name="Lu F.H."/>
            <person name="Bevan M.W."/>
            <person name="Leroy P."/>
            <person name="Li P."/>
            <person name="You F.M."/>
            <person name="Sun Q."/>
            <person name="Liu Z."/>
            <person name="Lyons E."/>
            <person name="Wicker T."/>
            <person name="Salzberg S.L."/>
            <person name="Devos K.M."/>
            <person name="Dvorak J."/>
        </authorList>
    </citation>
    <scope>NUCLEOTIDE SEQUENCE [LARGE SCALE GENOMIC DNA]</scope>
    <source>
        <strain evidence="9">cv. AL8/78</strain>
    </source>
</reference>
<evidence type="ECO:0008006" key="11">
    <source>
        <dbReference type="Google" id="ProtNLM"/>
    </source>
</evidence>
<sequence>GDGAEEADAAQGHRPRRQRGRQDVADEPVCEQEVQPAVQGDHRRRLPHQGGPHRGQARHLADLGYSRAGEVPEPRRGLLQGSRLLRASLRRQCQKNLQHARHLARRVHQPGRPIRPQAIPLHFGREQGRSGRWKQTSGVPEKKAKDWCVSKGDIPYFETSAKDDYNVDTAFLCIAKLALEHEHDQDIYFNSVAEQGPKTGEQMSGCAC</sequence>
<dbReference type="EnsemblPlants" id="AET1Gv20866200.2">
    <property type="protein sequence ID" value="AET1Gv20866200.2"/>
    <property type="gene ID" value="AET1Gv20866200"/>
</dbReference>
<name>A0A452ZP47_AEGTS</name>
<dbReference type="AlphaFoldDB" id="A0A452ZP47"/>
<protein>
    <recommendedName>
        <fullName evidence="11">Ras-related protein Rab7</fullName>
    </recommendedName>
</protein>
<evidence type="ECO:0000256" key="8">
    <source>
        <dbReference type="SAM" id="MobiDB-lite"/>
    </source>
</evidence>
<reference evidence="9" key="5">
    <citation type="journal article" date="2021" name="G3 (Bethesda)">
        <title>Aegilops tauschii genome assembly Aet v5.0 features greater sequence contiguity and improved annotation.</title>
        <authorList>
            <person name="Wang L."/>
            <person name="Zhu T."/>
            <person name="Rodriguez J.C."/>
            <person name="Deal K.R."/>
            <person name="Dubcovsky J."/>
            <person name="McGuire P.E."/>
            <person name="Lux T."/>
            <person name="Spannagl M."/>
            <person name="Mayer K.F.X."/>
            <person name="Baldrich P."/>
            <person name="Meyers B.C."/>
            <person name="Huo N."/>
            <person name="Gu Y.Q."/>
            <person name="Zhou H."/>
            <person name="Devos K.M."/>
            <person name="Bennetzen J.L."/>
            <person name="Unver T."/>
            <person name="Budak H."/>
            <person name="Gulick P.J."/>
            <person name="Galiba G."/>
            <person name="Kalapos B."/>
            <person name="Nelson D.R."/>
            <person name="Li P."/>
            <person name="You F.M."/>
            <person name="Luo M.C."/>
            <person name="Dvorak J."/>
        </authorList>
    </citation>
    <scope>NUCLEOTIDE SEQUENCE [LARGE SCALE GENOMIC DNA]</scope>
    <source>
        <strain evidence="9">cv. AL8/78</strain>
    </source>
</reference>
<dbReference type="SUPFAM" id="SSF52540">
    <property type="entry name" value="P-loop containing nucleoside triphosphate hydrolases"/>
    <property type="match status" value="1"/>
</dbReference>
<dbReference type="PANTHER" id="PTHR47981:SF7">
    <property type="entry name" value="OS05G0536900 PROTEIN"/>
    <property type="match status" value="1"/>
</dbReference>
<reference evidence="9" key="4">
    <citation type="submission" date="2019-03" db="UniProtKB">
        <authorList>
            <consortium name="EnsemblPlants"/>
        </authorList>
    </citation>
    <scope>IDENTIFICATION</scope>
</reference>
<proteinExistence type="inferred from homology"/>
<evidence type="ECO:0000256" key="5">
    <source>
        <dbReference type="ARBA" id="ARBA00023288"/>
    </source>
</evidence>
<dbReference type="GO" id="GO:0012505">
    <property type="term" value="C:endomembrane system"/>
    <property type="evidence" value="ECO:0007669"/>
    <property type="project" value="UniProtKB-SubCell"/>
</dbReference>
<dbReference type="InterPro" id="IPR027417">
    <property type="entry name" value="P-loop_NTPase"/>
</dbReference>
<evidence type="ECO:0000256" key="3">
    <source>
        <dbReference type="ARBA" id="ARBA00022927"/>
    </source>
</evidence>
<dbReference type="GO" id="GO:0005525">
    <property type="term" value="F:GTP binding"/>
    <property type="evidence" value="ECO:0007669"/>
    <property type="project" value="UniProtKB-KW"/>
</dbReference>
<keyword evidence="3" id="KW-0653">Protein transport</keyword>
<keyword evidence="6" id="KW-0636">Prenylation</keyword>
<reference evidence="10" key="2">
    <citation type="journal article" date="2017" name="Nat. Plants">
        <title>The Aegilops tauschii genome reveals multiple impacts of transposons.</title>
        <authorList>
            <person name="Zhao G."/>
            <person name="Zou C."/>
            <person name="Li K."/>
            <person name="Wang K."/>
            <person name="Li T."/>
            <person name="Gao L."/>
            <person name="Zhang X."/>
            <person name="Wang H."/>
            <person name="Yang Z."/>
            <person name="Liu X."/>
            <person name="Jiang W."/>
            <person name="Mao L."/>
            <person name="Kong X."/>
            <person name="Jiao Y."/>
            <person name="Jia J."/>
        </authorList>
    </citation>
    <scope>NUCLEOTIDE SEQUENCE [LARGE SCALE GENOMIC DNA]</scope>
    <source>
        <strain evidence="10">cv. AL8/78</strain>
    </source>
</reference>
<accession>A0A452ZP47</accession>
<keyword evidence="4" id="KW-0342">GTP-binding</keyword>
<dbReference type="PANTHER" id="PTHR47981">
    <property type="entry name" value="RAB FAMILY"/>
    <property type="match status" value="1"/>
</dbReference>
<keyword evidence="10" id="KW-1185">Reference proteome</keyword>
<comment type="subcellular location">
    <subcellularLocation>
        <location evidence="7">Endomembrane system</location>
        <topology evidence="7">Lipid-anchor</topology>
        <orientation evidence="7">Cytoplasmic side</orientation>
    </subcellularLocation>
</comment>
<reference evidence="10" key="1">
    <citation type="journal article" date="2014" name="Science">
        <title>Ancient hybridizations among the ancestral genomes of bread wheat.</title>
        <authorList>
            <consortium name="International Wheat Genome Sequencing Consortium,"/>
            <person name="Marcussen T."/>
            <person name="Sandve S.R."/>
            <person name="Heier L."/>
            <person name="Spannagl M."/>
            <person name="Pfeifer M."/>
            <person name="Jakobsen K.S."/>
            <person name="Wulff B.B."/>
            <person name="Steuernagel B."/>
            <person name="Mayer K.F."/>
            <person name="Olsen O.A."/>
        </authorList>
    </citation>
    <scope>NUCLEOTIDE SEQUENCE [LARGE SCALE GENOMIC DNA]</scope>
    <source>
        <strain evidence="10">cv. AL8/78</strain>
    </source>
</reference>
<evidence type="ECO:0000256" key="1">
    <source>
        <dbReference type="ARBA" id="ARBA00006270"/>
    </source>
</evidence>
<dbReference type="GO" id="GO:0015031">
    <property type="term" value="P:protein transport"/>
    <property type="evidence" value="ECO:0007669"/>
    <property type="project" value="UniProtKB-KW"/>
</dbReference>
<dbReference type="GO" id="GO:0005774">
    <property type="term" value="C:vacuolar membrane"/>
    <property type="evidence" value="ECO:0007669"/>
    <property type="project" value="TreeGrafter"/>
</dbReference>
<dbReference type="Proteomes" id="UP000015105">
    <property type="component" value="Chromosome 1D"/>
</dbReference>
<evidence type="ECO:0000256" key="7">
    <source>
        <dbReference type="ARBA" id="ARBA00046278"/>
    </source>
</evidence>
<dbReference type="Gramene" id="AET1Gv20866200.2">
    <property type="protein sequence ID" value="AET1Gv20866200.2"/>
    <property type="gene ID" value="AET1Gv20866200"/>
</dbReference>
<evidence type="ECO:0000313" key="10">
    <source>
        <dbReference type="Proteomes" id="UP000015105"/>
    </source>
</evidence>
<dbReference type="Gene3D" id="3.40.50.300">
    <property type="entry name" value="P-loop containing nucleotide triphosphate hydrolases"/>
    <property type="match status" value="1"/>
</dbReference>